<dbReference type="GO" id="GO:0016616">
    <property type="term" value="F:oxidoreductase activity, acting on the CH-OH group of donors, NAD or NADP as acceptor"/>
    <property type="evidence" value="ECO:0007669"/>
    <property type="project" value="UniProtKB-ARBA"/>
</dbReference>
<keyword evidence="2" id="KW-0521">NADP</keyword>
<dbReference type="PANTHER" id="PTHR43827:SF3">
    <property type="entry name" value="NADP-DEPENDENT OXIDOREDUCTASE DOMAIN-CONTAINING PROTEIN"/>
    <property type="match status" value="1"/>
</dbReference>
<comment type="caution">
    <text evidence="4">The sequence shown here is derived from an EMBL/GenBank/DDBJ whole genome shotgun (WGS) entry which is preliminary data.</text>
</comment>
<protein>
    <submittedName>
        <fullName evidence="4">Alcohol dehydrogenase [NADP(+)] A-like</fullName>
    </submittedName>
</protein>
<dbReference type="Pfam" id="PF00248">
    <property type="entry name" value="Aldo_ket_red"/>
    <property type="match status" value="1"/>
</dbReference>
<dbReference type="SUPFAM" id="SSF51430">
    <property type="entry name" value="NAD(P)-linked oxidoreductase"/>
    <property type="match status" value="1"/>
</dbReference>
<dbReference type="InterPro" id="IPR036812">
    <property type="entry name" value="NAD(P)_OxRdtase_dom_sf"/>
</dbReference>
<evidence type="ECO:0000256" key="1">
    <source>
        <dbReference type="ARBA" id="ARBA00007905"/>
    </source>
</evidence>
<sequence length="104" mass="11317">MESAKLMLQSGYKIPVLGLGTWKSKPGVVGNAVKTAIDCGYKHIDCAAVYGNEKEIGVALAEKIGKVGNLKFREFQGLQQFQYDSINFVCEHGPSQDRQKPANG</sequence>
<evidence type="ECO:0000256" key="3">
    <source>
        <dbReference type="ARBA" id="ARBA00023002"/>
    </source>
</evidence>
<reference evidence="4" key="1">
    <citation type="submission" date="2020-04" db="EMBL/GenBank/DDBJ databases">
        <authorList>
            <person name="Alioto T."/>
            <person name="Alioto T."/>
            <person name="Gomez Garrido J."/>
        </authorList>
    </citation>
    <scope>NUCLEOTIDE SEQUENCE</scope>
    <source>
        <strain evidence="4">A484AB</strain>
    </source>
</reference>
<keyword evidence="5" id="KW-1185">Reference proteome</keyword>
<evidence type="ECO:0000313" key="4">
    <source>
        <dbReference type="EMBL" id="CAB4015861.1"/>
    </source>
</evidence>
<dbReference type="OrthoDB" id="416253at2759"/>
<dbReference type="InterPro" id="IPR023210">
    <property type="entry name" value="NADP_OxRdtase_dom"/>
</dbReference>
<dbReference type="PANTHER" id="PTHR43827">
    <property type="entry name" value="2,5-DIKETO-D-GLUCONIC ACID REDUCTASE"/>
    <property type="match status" value="1"/>
</dbReference>
<dbReference type="Proteomes" id="UP001152795">
    <property type="component" value="Unassembled WGS sequence"/>
</dbReference>
<dbReference type="AlphaFoldDB" id="A0A6S7JGC4"/>
<accession>A0A6S7JGC4</accession>
<proteinExistence type="inferred from homology"/>
<evidence type="ECO:0000313" key="5">
    <source>
        <dbReference type="Proteomes" id="UP001152795"/>
    </source>
</evidence>
<name>A0A6S7JGC4_PARCT</name>
<organism evidence="4 5">
    <name type="scientific">Paramuricea clavata</name>
    <name type="common">Red gorgonian</name>
    <name type="synonym">Violescent sea-whip</name>
    <dbReference type="NCBI Taxonomy" id="317549"/>
    <lineage>
        <taxon>Eukaryota</taxon>
        <taxon>Metazoa</taxon>
        <taxon>Cnidaria</taxon>
        <taxon>Anthozoa</taxon>
        <taxon>Octocorallia</taxon>
        <taxon>Malacalcyonacea</taxon>
        <taxon>Plexauridae</taxon>
        <taxon>Paramuricea</taxon>
    </lineage>
</organism>
<comment type="similarity">
    <text evidence="1">Belongs to the aldo/keto reductase family.</text>
</comment>
<keyword evidence="3" id="KW-0560">Oxidoreductase</keyword>
<evidence type="ECO:0000256" key="2">
    <source>
        <dbReference type="ARBA" id="ARBA00022857"/>
    </source>
</evidence>
<gene>
    <name evidence="4" type="ORF">PACLA_8A016242</name>
</gene>
<dbReference type="Gene3D" id="3.20.20.100">
    <property type="entry name" value="NADP-dependent oxidoreductase domain"/>
    <property type="match status" value="1"/>
</dbReference>
<dbReference type="EMBL" id="CACRXK020008874">
    <property type="protein sequence ID" value="CAB4015861.1"/>
    <property type="molecule type" value="Genomic_DNA"/>
</dbReference>
<dbReference type="InterPro" id="IPR020471">
    <property type="entry name" value="AKR"/>
</dbReference>